<evidence type="ECO:0000259" key="4">
    <source>
        <dbReference type="PROSITE" id="PS01124"/>
    </source>
</evidence>
<dbReference type="Pfam" id="PF12833">
    <property type="entry name" value="HTH_18"/>
    <property type="match status" value="1"/>
</dbReference>
<organism evidence="5 6">
    <name type="scientific">Paenibacillus gyeongsangnamensis</name>
    <dbReference type="NCBI Taxonomy" id="3388067"/>
    <lineage>
        <taxon>Bacteria</taxon>
        <taxon>Bacillati</taxon>
        <taxon>Bacillota</taxon>
        <taxon>Bacilli</taxon>
        <taxon>Bacillales</taxon>
        <taxon>Paenibacillaceae</taxon>
        <taxon>Paenibacillus</taxon>
    </lineage>
</organism>
<evidence type="ECO:0000313" key="6">
    <source>
        <dbReference type="Proteomes" id="UP001527882"/>
    </source>
</evidence>
<feature type="domain" description="HTH araC/xylS-type" evidence="4">
    <location>
        <begin position="308"/>
        <end position="406"/>
    </location>
</feature>
<reference evidence="5 6" key="1">
    <citation type="submission" date="2022-12" db="EMBL/GenBank/DDBJ databases">
        <title>Draft genome sequence of Paenibacillus sp. dW9.</title>
        <authorList>
            <person name="Choi E.-W."/>
            <person name="Kim D.-U."/>
        </authorList>
    </citation>
    <scope>NUCLEOTIDE SEQUENCE [LARGE SCALE GENOMIC DNA]</scope>
    <source>
        <strain evidence="6">dW9</strain>
    </source>
</reference>
<evidence type="ECO:0000256" key="2">
    <source>
        <dbReference type="ARBA" id="ARBA00023125"/>
    </source>
</evidence>
<dbReference type="Proteomes" id="UP001527882">
    <property type="component" value="Unassembled WGS sequence"/>
</dbReference>
<name>A0ABT4QJB5_9BACL</name>
<evidence type="ECO:0000256" key="1">
    <source>
        <dbReference type="ARBA" id="ARBA00023015"/>
    </source>
</evidence>
<dbReference type="RefSeq" id="WP_269885410.1">
    <property type="nucleotide sequence ID" value="NZ_JAQAGZ010000028.1"/>
</dbReference>
<evidence type="ECO:0000313" key="5">
    <source>
        <dbReference type="EMBL" id="MCZ8516877.1"/>
    </source>
</evidence>
<gene>
    <name evidence="5" type="ORF">O9H85_31865</name>
</gene>
<dbReference type="InterPro" id="IPR009057">
    <property type="entry name" value="Homeodomain-like_sf"/>
</dbReference>
<keyword evidence="2" id="KW-0238">DNA-binding</keyword>
<keyword evidence="3" id="KW-0804">Transcription</keyword>
<evidence type="ECO:0000256" key="3">
    <source>
        <dbReference type="ARBA" id="ARBA00023163"/>
    </source>
</evidence>
<dbReference type="PANTHER" id="PTHR43280:SF28">
    <property type="entry name" value="HTH-TYPE TRANSCRIPTIONAL ACTIVATOR RHAS"/>
    <property type="match status" value="1"/>
</dbReference>
<dbReference type="PRINTS" id="PR00032">
    <property type="entry name" value="HTHARAC"/>
</dbReference>
<accession>A0ABT4QJB5</accession>
<dbReference type="InterPro" id="IPR020449">
    <property type="entry name" value="Tscrpt_reg_AraC-type_HTH"/>
</dbReference>
<keyword evidence="6" id="KW-1185">Reference proteome</keyword>
<keyword evidence="1" id="KW-0805">Transcription regulation</keyword>
<comment type="caution">
    <text evidence="5">The sequence shown here is derived from an EMBL/GenBank/DDBJ whole genome shotgun (WGS) entry which is preliminary data.</text>
</comment>
<dbReference type="EMBL" id="JAQAGZ010000028">
    <property type="protein sequence ID" value="MCZ8516877.1"/>
    <property type="molecule type" value="Genomic_DNA"/>
</dbReference>
<dbReference type="SUPFAM" id="SSF46689">
    <property type="entry name" value="Homeodomain-like"/>
    <property type="match status" value="2"/>
</dbReference>
<proteinExistence type="predicted"/>
<dbReference type="PANTHER" id="PTHR43280">
    <property type="entry name" value="ARAC-FAMILY TRANSCRIPTIONAL REGULATOR"/>
    <property type="match status" value="1"/>
</dbReference>
<protein>
    <submittedName>
        <fullName evidence="5">AraC family transcriptional regulator</fullName>
    </submittedName>
</protein>
<sequence>MMVQPFQITNISLTIFHLTDINTVILNNNGSIQLLHERDPLPEFMQEVQQKDFLLLGTEAKRSPEQICMFTNEWGLSYLAKLLQMKGEEPKILVNGPFLIQVPDITKFEAKIKIDQQKRIELEAFYQGLKLIGRSKIQSISNILDRAVSIRQASLQILEINPNSPDSSQKMDVELMLKQSDDSYIEVIALRYKIEKEMMRAIEQGDKAKLKQTITKVKNLFDFSERFPNQPVRAMRNSIIILNTLFRIAAENGRVQPVFLHQISEKFSKQIERSETIHSLNKLISVMCDEYCDLVRHRAISGYSPIVQKAAEYIMAHFSRPLHLGQLSEYCHVHPAHLSRQFKKETGITLTDYQQKRRIEEAKVLLKTDRASIGWIAGYVGFDDAGYFTRIFKRLEGVSPSEYRNSKAN</sequence>
<dbReference type="InterPro" id="IPR018060">
    <property type="entry name" value="HTH_AraC"/>
</dbReference>
<dbReference type="Gene3D" id="1.10.10.60">
    <property type="entry name" value="Homeodomain-like"/>
    <property type="match status" value="2"/>
</dbReference>
<dbReference type="SMART" id="SM00342">
    <property type="entry name" value="HTH_ARAC"/>
    <property type="match status" value="1"/>
</dbReference>
<dbReference type="PROSITE" id="PS01124">
    <property type="entry name" value="HTH_ARAC_FAMILY_2"/>
    <property type="match status" value="1"/>
</dbReference>